<evidence type="ECO:0000256" key="5">
    <source>
        <dbReference type="ARBA" id="ARBA00022989"/>
    </source>
</evidence>
<reference evidence="11" key="1">
    <citation type="submission" date="2022-03" db="EMBL/GenBank/DDBJ databases">
        <title>Draft genome sequence of Aduncisulcus paluster, a free-living microaerophilic Fornicata.</title>
        <authorList>
            <person name="Yuyama I."/>
            <person name="Kume K."/>
            <person name="Tamura T."/>
            <person name="Inagaki Y."/>
            <person name="Hashimoto T."/>
        </authorList>
    </citation>
    <scope>NUCLEOTIDE SEQUENCE</scope>
    <source>
        <strain evidence="11">NY0171</strain>
    </source>
</reference>
<keyword evidence="3 7" id="KW-0813">Transport</keyword>
<dbReference type="InterPro" id="IPR036259">
    <property type="entry name" value="MFS_trans_sf"/>
</dbReference>
<feature type="region of interest" description="Disordered" evidence="8">
    <location>
        <begin position="199"/>
        <end position="220"/>
    </location>
</feature>
<dbReference type="PRINTS" id="PR00171">
    <property type="entry name" value="SUGRTRNSPORT"/>
</dbReference>
<evidence type="ECO:0000256" key="2">
    <source>
        <dbReference type="ARBA" id="ARBA00010992"/>
    </source>
</evidence>
<keyword evidence="5 9" id="KW-1133">Transmembrane helix</keyword>
<dbReference type="InterPro" id="IPR020846">
    <property type="entry name" value="MFS_dom"/>
</dbReference>
<dbReference type="Gene3D" id="1.20.1250.20">
    <property type="entry name" value="MFS general substrate transporter like domains"/>
    <property type="match status" value="1"/>
</dbReference>
<keyword evidence="12" id="KW-1185">Reference proteome</keyword>
<dbReference type="InterPro" id="IPR005829">
    <property type="entry name" value="Sugar_transporter_CS"/>
</dbReference>
<feature type="transmembrane region" description="Helical" evidence="9">
    <location>
        <begin position="102"/>
        <end position="122"/>
    </location>
</feature>
<feature type="transmembrane region" description="Helical" evidence="9">
    <location>
        <begin position="339"/>
        <end position="366"/>
    </location>
</feature>
<name>A0ABQ5JSY5_9EUKA</name>
<feature type="compositionally biased region" description="Basic and acidic residues" evidence="8">
    <location>
        <begin position="211"/>
        <end position="220"/>
    </location>
</feature>
<dbReference type="PROSITE" id="PS50850">
    <property type="entry name" value="MFS"/>
    <property type="match status" value="1"/>
</dbReference>
<evidence type="ECO:0000313" key="11">
    <source>
        <dbReference type="EMBL" id="GKT15509.1"/>
    </source>
</evidence>
<feature type="domain" description="Major facilitator superfamily (MFS) profile" evidence="10">
    <location>
        <begin position="9"/>
        <end position="432"/>
    </location>
</feature>
<gene>
    <name evidence="11" type="ORF">ADUPG1_010725</name>
</gene>
<evidence type="ECO:0000256" key="9">
    <source>
        <dbReference type="SAM" id="Phobius"/>
    </source>
</evidence>
<dbReference type="PANTHER" id="PTHR48020">
    <property type="entry name" value="PROTON MYO-INOSITOL COTRANSPORTER"/>
    <property type="match status" value="1"/>
</dbReference>
<evidence type="ECO:0000259" key="10">
    <source>
        <dbReference type="PROSITE" id="PS50850"/>
    </source>
</evidence>
<evidence type="ECO:0000256" key="1">
    <source>
        <dbReference type="ARBA" id="ARBA00004141"/>
    </source>
</evidence>
<evidence type="ECO:0000256" key="7">
    <source>
        <dbReference type="RuleBase" id="RU003346"/>
    </source>
</evidence>
<dbReference type="PANTHER" id="PTHR48020:SF12">
    <property type="entry name" value="PROTON MYO-INOSITOL COTRANSPORTER"/>
    <property type="match status" value="1"/>
</dbReference>
<comment type="caution">
    <text evidence="11">The sequence shown here is derived from an EMBL/GenBank/DDBJ whole genome shotgun (WGS) entry which is preliminary data.</text>
</comment>
<evidence type="ECO:0000256" key="3">
    <source>
        <dbReference type="ARBA" id="ARBA00022448"/>
    </source>
</evidence>
<feature type="transmembrane region" description="Helical" evidence="9">
    <location>
        <begin position="134"/>
        <end position="153"/>
    </location>
</feature>
<accession>A0ABQ5JSY5</accession>
<dbReference type="PROSITE" id="PS00216">
    <property type="entry name" value="SUGAR_TRANSPORT_1"/>
    <property type="match status" value="2"/>
</dbReference>
<keyword evidence="6 9" id="KW-0472">Membrane</keyword>
<organism evidence="11 12">
    <name type="scientific">Aduncisulcus paluster</name>
    <dbReference type="NCBI Taxonomy" id="2918883"/>
    <lineage>
        <taxon>Eukaryota</taxon>
        <taxon>Metamonada</taxon>
        <taxon>Carpediemonas-like organisms</taxon>
        <taxon>Aduncisulcus</taxon>
    </lineage>
</organism>
<feature type="transmembrane region" description="Helical" evidence="9">
    <location>
        <begin position="165"/>
        <end position="184"/>
    </location>
</feature>
<comment type="similarity">
    <text evidence="2 7">Belongs to the major facilitator superfamily. Sugar transporter (TC 2.A.1.1) family.</text>
</comment>
<feature type="transmembrane region" description="Helical" evidence="9">
    <location>
        <begin position="378"/>
        <end position="398"/>
    </location>
</feature>
<dbReference type="InterPro" id="IPR050814">
    <property type="entry name" value="Myo-inositol_Transporter"/>
</dbReference>
<dbReference type="InterPro" id="IPR003663">
    <property type="entry name" value="Sugar/inositol_transpt"/>
</dbReference>
<protein>
    <submittedName>
        <fullName evidence="11">Multi-domain containing protein</fullName>
    </submittedName>
</protein>
<proteinExistence type="inferred from homology"/>
<comment type="subcellular location">
    <subcellularLocation>
        <location evidence="1">Membrane</location>
        <topology evidence="1">Multi-pass membrane protein</topology>
    </subcellularLocation>
</comment>
<evidence type="ECO:0000256" key="4">
    <source>
        <dbReference type="ARBA" id="ARBA00022692"/>
    </source>
</evidence>
<dbReference type="InterPro" id="IPR005828">
    <property type="entry name" value="MFS_sugar_transport-like"/>
</dbReference>
<dbReference type="Pfam" id="PF00083">
    <property type="entry name" value="Sugar_tr"/>
    <property type="match status" value="1"/>
</dbReference>
<evidence type="ECO:0000256" key="6">
    <source>
        <dbReference type="ARBA" id="ARBA00023136"/>
    </source>
</evidence>
<dbReference type="SUPFAM" id="SSF103473">
    <property type="entry name" value="MFS general substrate transporter"/>
    <property type="match status" value="1"/>
</dbReference>
<feature type="transmembrane region" description="Helical" evidence="9">
    <location>
        <begin position="49"/>
        <end position="69"/>
    </location>
</feature>
<evidence type="ECO:0000256" key="8">
    <source>
        <dbReference type="SAM" id="MobiDB-lite"/>
    </source>
</evidence>
<feature type="transmembrane region" description="Helical" evidence="9">
    <location>
        <begin position="279"/>
        <end position="300"/>
    </location>
</feature>
<sequence length="461" mass="50549">MVSLDMLIPIILNASGGLNFGYNLTNATDVISVLDDQYGWGISSLEQEIITSGLILGCCISSFTAGWLADRFGRKWIIIASAILSTFGCLISMASWEVVSMTIFRFVIGLGVGAMSAVVPMWTGEMVNSNIRGFMTGFFQIMVTVGIMIAYLVGYAIKKTYNWRASYGCGGLFAFVSVVCVFWIRESTTWEKKVGKTQTSPSLLEEEDKEEEPKEIVGDEKVEEQPPANVSWSELAKNYPICLTIAIVMPLGQQLCGINALILYSTSIFESCGYSTDTASLMGVFGVGIVNFVCTVIGVPLSDKLGRRPLMLVGYTLVGIGNLIMFVSFSWLLDDPTTLAAVAIPGIVIFLFGFEIGPGPLYYIVMSELFPTEIKAKCFTLCNPILWFCNLLISMFFISVSDAIGTNICFLIFAIVSIAMFIILFSTLPETKGKDLSEIHKMMKKSHPDSFSKDPELLEGF</sequence>
<feature type="transmembrane region" description="Helical" evidence="9">
    <location>
        <begin position="404"/>
        <end position="425"/>
    </location>
</feature>
<dbReference type="NCBIfam" id="TIGR00879">
    <property type="entry name" value="SP"/>
    <property type="match status" value="1"/>
</dbReference>
<feature type="transmembrane region" description="Helical" evidence="9">
    <location>
        <begin position="312"/>
        <end position="333"/>
    </location>
</feature>
<evidence type="ECO:0000313" key="12">
    <source>
        <dbReference type="Proteomes" id="UP001057375"/>
    </source>
</evidence>
<keyword evidence="4 9" id="KW-0812">Transmembrane</keyword>
<feature type="transmembrane region" description="Helical" evidence="9">
    <location>
        <begin position="76"/>
        <end position="96"/>
    </location>
</feature>
<dbReference type="EMBL" id="BQXS01011679">
    <property type="protein sequence ID" value="GKT15509.1"/>
    <property type="molecule type" value="Genomic_DNA"/>
</dbReference>
<feature type="transmembrane region" description="Helical" evidence="9">
    <location>
        <begin position="241"/>
        <end position="264"/>
    </location>
</feature>
<dbReference type="Proteomes" id="UP001057375">
    <property type="component" value="Unassembled WGS sequence"/>
</dbReference>